<name>E9GPE7_DAPPU</name>
<dbReference type="EMBL" id="GL732556">
    <property type="protein sequence ID" value="EFX78627.1"/>
    <property type="molecule type" value="Genomic_DNA"/>
</dbReference>
<accession>E9GPE7</accession>
<protein>
    <submittedName>
        <fullName evidence="2">Uncharacterized protein</fullName>
    </submittedName>
</protein>
<organism evidence="2 3">
    <name type="scientific">Daphnia pulex</name>
    <name type="common">Water flea</name>
    <dbReference type="NCBI Taxonomy" id="6669"/>
    <lineage>
        <taxon>Eukaryota</taxon>
        <taxon>Metazoa</taxon>
        <taxon>Ecdysozoa</taxon>
        <taxon>Arthropoda</taxon>
        <taxon>Crustacea</taxon>
        <taxon>Branchiopoda</taxon>
        <taxon>Diplostraca</taxon>
        <taxon>Cladocera</taxon>
        <taxon>Anomopoda</taxon>
        <taxon>Daphniidae</taxon>
        <taxon>Daphnia</taxon>
    </lineage>
</organism>
<evidence type="ECO:0000256" key="1">
    <source>
        <dbReference type="SAM" id="Coils"/>
    </source>
</evidence>
<dbReference type="OrthoDB" id="6272564at2759"/>
<keyword evidence="1" id="KW-0175">Coiled coil</keyword>
<evidence type="ECO:0000313" key="2">
    <source>
        <dbReference type="EMBL" id="EFX78627.1"/>
    </source>
</evidence>
<reference evidence="2 3" key="1">
    <citation type="journal article" date="2011" name="Science">
        <title>The ecoresponsive genome of Daphnia pulex.</title>
        <authorList>
            <person name="Colbourne J.K."/>
            <person name="Pfrender M.E."/>
            <person name="Gilbert D."/>
            <person name="Thomas W.K."/>
            <person name="Tucker A."/>
            <person name="Oakley T.H."/>
            <person name="Tokishita S."/>
            <person name="Aerts A."/>
            <person name="Arnold G.J."/>
            <person name="Basu M.K."/>
            <person name="Bauer D.J."/>
            <person name="Caceres C.E."/>
            <person name="Carmel L."/>
            <person name="Casola C."/>
            <person name="Choi J.H."/>
            <person name="Detter J.C."/>
            <person name="Dong Q."/>
            <person name="Dusheyko S."/>
            <person name="Eads B.D."/>
            <person name="Frohlich T."/>
            <person name="Geiler-Samerotte K.A."/>
            <person name="Gerlach D."/>
            <person name="Hatcher P."/>
            <person name="Jogdeo S."/>
            <person name="Krijgsveld J."/>
            <person name="Kriventseva E.V."/>
            <person name="Kultz D."/>
            <person name="Laforsch C."/>
            <person name="Lindquist E."/>
            <person name="Lopez J."/>
            <person name="Manak J.R."/>
            <person name="Muller J."/>
            <person name="Pangilinan J."/>
            <person name="Patwardhan R.P."/>
            <person name="Pitluck S."/>
            <person name="Pritham E.J."/>
            <person name="Rechtsteiner A."/>
            <person name="Rho M."/>
            <person name="Rogozin I.B."/>
            <person name="Sakarya O."/>
            <person name="Salamov A."/>
            <person name="Schaack S."/>
            <person name="Shapiro H."/>
            <person name="Shiga Y."/>
            <person name="Skalitzky C."/>
            <person name="Smith Z."/>
            <person name="Souvorov A."/>
            <person name="Sung W."/>
            <person name="Tang Z."/>
            <person name="Tsuchiya D."/>
            <person name="Tu H."/>
            <person name="Vos H."/>
            <person name="Wang M."/>
            <person name="Wolf Y.I."/>
            <person name="Yamagata H."/>
            <person name="Yamada T."/>
            <person name="Ye Y."/>
            <person name="Shaw J.R."/>
            <person name="Andrews J."/>
            <person name="Crease T.J."/>
            <person name="Tang H."/>
            <person name="Lucas S.M."/>
            <person name="Robertson H.M."/>
            <person name="Bork P."/>
            <person name="Koonin E.V."/>
            <person name="Zdobnov E.M."/>
            <person name="Grigoriev I.V."/>
            <person name="Lynch M."/>
            <person name="Boore J.L."/>
        </authorList>
    </citation>
    <scope>NUCLEOTIDE SEQUENCE [LARGE SCALE GENOMIC DNA]</scope>
</reference>
<dbReference type="Proteomes" id="UP000000305">
    <property type="component" value="Unassembled WGS sequence"/>
</dbReference>
<gene>
    <name evidence="2" type="ORF">DAPPUDRAFT_105090</name>
</gene>
<dbReference type="KEGG" id="dpx:DAPPUDRAFT_105090"/>
<dbReference type="InParanoid" id="E9GPE7"/>
<sequence>MVQNKNNWSSLHSSTTFKQLKNQTKLQKDIDSKNQKIDAHEQLIKSQQKEIEALKESLASAIRNQQQEVETLKESQASEIRILMGNHAEDIAKTKTKVWCSNVYVDLKGFIIAVSMFHTALLSHIAHIIRRMSEREPHIRHSSLIPTRLLFGCPMDELDGHPV</sequence>
<dbReference type="AlphaFoldDB" id="E9GPE7"/>
<dbReference type="HOGENOM" id="CLU_1628729_0_0_1"/>
<feature type="coiled-coil region" evidence="1">
    <location>
        <begin position="23"/>
        <end position="75"/>
    </location>
</feature>
<keyword evidence="3" id="KW-1185">Reference proteome</keyword>
<proteinExistence type="predicted"/>
<evidence type="ECO:0000313" key="3">
    <source>
        <dbReference type="Proteomes" id="UP000000305"/>
    </source>
</evidence>